<sequence>MRTNQLLPLLPNMVILVKVVEKGSFSAAARELGTTASAVSRQIARLEQALGLRLLERSTRRLRLNEAGHEVYLCCQRILSSASDVLAISDSAMSAPQGQVRLSVPKALGKFVIGPLIGPFLQRYPQVDVALQLTDSLPDLLASDLDMLIAIGDRPPENLAGRPLTFVRQLLCATPLYLNRRGTPQQPEDLAQHDCIWLGETPEDNRWRFRQGEQRRQVEVHGRFVSNHSEARMAVVLEHLGITCLPHFTAAAALAEGTLVPVLPQWRYDGPYQGMAWVLYRPNPQLPPKMRVFIDFLAAALADNAGDRSSSSPVP</sequence>
<dbReference type="CDD" id="cd08422">
    <property type="entry name" value="PBP2_CrgA_like"/>
    <property type="match status" value="1"/>
</dbReference>
<dbReference type="OrthoDB" id="9815676at2"/>
<dbReference type="InterPro" id="IPR036388">
    <property type="entry name" value="WH-like_DNA-bd_sf"/>
</dbReference>
<dbReference type="KEGG" id="sod:Sant_0974"/>
<dbReference type="SUPFAM" id="SSF46785">
    <property type="entry name" value="Winged helix' DNA-binding domain"/>
    <property type="match status" value="1"/>
</dbReference>
<organism evidence="6 7">
    <name type="scientific">Sodalis praecaptivus</name>
    <dbReference type="NCBI Taxonomy" id="1239307"/>
    <lineage>
        <taxon>Bacteria</taxon>
        <taxon>Pseudomonadati</taxon>
        <taxon>Pseudomonadota</taxon>
        <taxon>Gammaproteobacteria</taxon>
        <taxon>Enterobacterales</taxon>
        <taxon>Bruguierivoracaceae</taxon>
        <taxon>Sodalis</taxon>
    </lineage>
</organism>
<dbReference type="RefSeq" id="WP_025421181.1">
    <property type="nucleotide sequence ID" value="NZ_CP006569.1"/>
</dbReference>
<keyword evidence="4" id="KW-0804">Transcription</keyword>
<keyword evidence="2" id="KW-0805">Transcription regulation</keyword>
<accession>W0HV83</accession>
<dbReference type="InterPro" id="IPR005119">
    <property type="entry name" value="LysR_subst-bd"/>
</dbReference>
<dbReference type="HOGENOM" id="CLU_039613_16_2_6"/>
<evidence type="ECO:0000256" key="4">
    <source>
        <dbReference type="ARBA" id="ARBA00023163"/>
    </source>
</evidence>
<dbReference type="PATRIC" id="fig|1239307.3.peg.1045"/>
<dbReference type="FunFam" id="1.10.10.10:FF:000001">
    <property type="entry name" value="LysR family transcriptional regulator"/>
    <property type="match status" value="1"/>
</dbReference>
<keyword evidence="3" id="KW-0238">DNA-binding</keyword>
<keyword evidence="7" id="KW-1185">Reference proteome</keyword>
<dbReference type="InterPro" id="IPR058163">
    <property type="entry name" value="LysR-type_TF_proteobact-type"/>
</dbReference>
<dbReference type="AlphaFoldDB" id="W0HV83"/>
<protein>
    <submittedName>
        <fullName evidence="6">Transcriptional regulator, LysR family</fullName>
    </submittedName>
</protein>
<dbReference type="PRINTS" id="PR00039">
    <property type="entry name" value="HTHLYSR"/>
</dbReference>
<gene>
    <name evidence="6" type="ORF">Sant_0974</name>
</gene>
<reference evidence="6 7" key="1">
    <citation type="journal article" date="2014" name="Genome Biol. Evol.">
        <title>Genome degeneration and adaptation in a nascent stage of symbiosis.</title>
        <authorList>
            <person name="Oakeson K.F."/>
            <person name="Gil R."/>
            <person name="Clayton A.L."/>
            <person name="Dunn D.M."/>
            <person name="von Niederhausern A.C."/>
            <person name="Hamil C."/>
            <person name="Aoyagi A."/>
            <person name="Duval B."/>
            <person name="Baca A."/>
            <person name="Silva F.J."/>
            <person name="Vallier A."/>
            <person name="Jackson D.G."/>
            <person name="Latorre A."/>
            <person name="Weiss R.B."/>
            <person name="Heddi A."/>
            <person name="Moya A."/>
            <person name="Dale C."/>
        </authorList>
    </citation>
    <scope>NUCLEOTIDE SEQUENCE [LARGE SCALE GENOMIC DNA]</scope>
    <source>
        <strain evidence="6 7">HS1</strain>
    </source>
</reference>
<comment type="similarity">
    <text evidence="1">Belongs to the LysR transcriptional regulatory family.</text>
</comment>
<evidence type="ECO:0000256" key="2">
    <source>
        <dbReference type="ARBA" id="ARBA00023015"/>
    </source>
</evidence>
<dbReference type="Pfam" id="PF00126">
    <property type="entry name" value="HTH_1"/>
    <property type="match status" value="1"/>
</dbReference>
<name>W0HV83_9GAMM</name>
<dbReference type="SUPFAM" id="SSF53850">
    <property type="entry name" value="Periplasmic binding protein-like II"/>
    <property type="match status" value="1"/>
</dbReference>
<evidence type="ECO:0000313" key="6">
    <source>
        <dbReference type="EMBL" id="AHF76048.1"/>
    </source>
</evidence>
<dbReference type="PROSITE" id="PS50931">
    <property type="entry name" value="HTH_LYSR"/>
    <property type="match status" value="1"/>
</dbReference>
<evidence type="ECO:0000256" key="3">
    <source>
        <dbReference type="ARBA" id="ARBA00023125"/>
    </source>
</evidence>
<evidence type="ECO:0000259" key="5">
    <source>
        <dbReference type="PROSITE" id="PS50931"/>
    </source>
</evidence>
<dbReference type="PANTHER" id="PTHR30537">
    <property type="entry name" value="HTH-TYPE TRANSCRIPTIONAL REGULATOR"/>
    <property type="match status" value="1"/>
</dbReference>
<dbReference type="Proteomes" id="UP000019028">
    <property type="component" value="Chromosome"/>
</dbReference>
<dbReference type="GO" id="GO:0043565">
    <property type="term" value="F:sequence-specific DNA binding"/>
    <property type="evidence" value="ECO:0007669"/>
    <property type="project" value="TreeGrafter"/>
</dbReference>
<feature type="domain" description="HTH lysR-type" evidence="5">
    <location>
        <begin position="1"/>
        <end position="65"/>
    </location>
</feature>
<dbReference type="EMBL" id="CP006569">
    <property type="protein sequence ID" value="AHF76048.1"/>
    <property type="molecule type" value="Genomic_DNA"/>
</dbReference>
<dbReference type="GO" id="GO:0003700">
    <property type="term" value="F:DNA-binding transcription factor activity"/>
    <property type="evidence" value="ECO:0007669"/>
    <property type="project" value="InterPro"/>
</dbReference>
<proteinExistence type="inferred from homology"/>
<dbReference type="InterPro" id="IPR000847">
    <property type="entry name" value="LysR_HTH_N"/>
</dbReference>
<dbReference type="GO" id="GO:0006351">
    <property type="term" value="P:DNA-templated transcription"/>
    <property type="evidence" value="ECO:0007669"/>
    <property type="project" value="TreeGrafter"/>
</dbReference>
<dbReference type="Pfam" id="PF03466">
    <property type="entry name" value="LysR_substrate"/>
    <property type="match status" value="1"/>
</dbReference>
<evidence type="ECO:0000313" key="7">
    <source>
        <dbReference type="Proteomes" id="UP000019028"/>
    </source>
</evidence>
<dbReference type="InterPro" id="IPR036390">
    <property type="entry name" value="WH_DNA-bd_sf"/>
</dbReference>
<dbReference type="Gene3D" id="1.10.10.10">
    <property type="entry name" value="Winged helix-like DNA-binding domain superfamily/Winged helix DNA-binding domain"/>
    <property type="match status" value="1"/>
</dbReference>
<evidence type="ECO:0000256" key="1">
    <source>
        <dbReference type="ARBA" id="ARBA00009437"/>
    </source>
</evidence>
<dbReference type="Gene3D" id="3.40.190.290">
    <property type="match status" value="1"/>
</dbReference>
<dbReference type="PANTHER" id="PTHR30537:SF5">
    <property type="entry name" value="HTH-TYPE TRANSCRIPTIONAL ACTIVATOR TTDR-RELATED"/>
    <property type="match status" value="1"/>
</dbReference>